<gene>
    <name evidence="1" type="primary">MYO2_3</name>
    <name evidence="1" type="ORF">H4R21_006427</name>
</gene>
<keyword evidence="2" id="KW-1185">Reference proteome</keyword>
<protein>
    <submittedName>
        <fullName evidence="1">Myosin type-2 heavy chain 1</fullName>
    </submittedName>
</protein>
<dbReference type="Proteomes" id="UP001140087">
    <property type="component" value="Unassembled WGS sequence"/>
</dbReference>
<feature type="non-terminal residue" evidence="1">
    <location>
        <position position="306"/>
    </location>
</feature>
<evidence type="ECO:0000313" key="2">
    <source>
        <dbReference type="Proteomes" id="UP001140087"/>
    </source>
</evidence>
<comment type="caution">
    <text evidence="1">The sequence shown here is derived from an EMBL/GenBank/DDBJ whole genome shotgun (WGS) entry which is preliminary data.</text>
</comment>
<organism evidence="1 2">
    <name type="scientific">Coemansia helicoidea</name>
    <dbReference type="NCBI Taxonomy" id="1286919"/>
    <lineage>
        <taxon>Eukaryota</taxon>
        <taxon>Fungi</taxon>
        <taxon>Fungi incertae sedis</taxon>
        <taxon>Zoopagomycota</taxon>
        <taxon>Kickxellomycotina</taxon>
        <taxon>Kickxellomycetes</taxon>
        <taxon>Kickxellales</taxon>
        <taxon>Kickxellaceae</taxon>
        <taxon>Coemansia</taxon>
    </lineage>
</organism>
<dbReference type="EMBL" id="JANBUN010003418">
    <property type="protein sequence ID" value="KAJ2790856.1"/>
    <property type="molecule type" value="Genomic_DNA"/>
</dbReference>
<evidence type="ECO:0000313" key="1">
    <source>
        <dbReference type="EMBL" id="KAJ2790856.1"/>
    </source>
</evidence>
<reference evidence="1" key="1">
    <citation type="submission" date="2022-07" db="EMBL/GenBank/DDBJ databases">
        <title>Phylogenomic reconstructions and comparative analyses of Kickxellomycotina fungi.</title>
        <authorList>
            <person name="Reynolds N.K."/>
            <person name="Stajich J.E."/>
            <person name="Barry K."/>
            <person name="Grigoriev I.V."/>
            <person name="Crous P."/>
            <person name="Smith M.E."/>
        </authorList>
    </citation>
    <scope>NUCLEOTIDE SEQUENCE</scope>
    <source>
        <strain evidence="1">BCRC 34780</strain>
    </source>
</reference>
<sequence>MSVAADSRTVALALKILEHYTRGAKAWFEDDDDAWAKGTLVQRTDDTSLGVARLVFERDDAAASSSVPLVARASPKPVLPTLPTPPPVPAMVLSDEPARRPPARRPSVRAPTTDDLKRVAARGSRLTGGRSSSVARVDGSYVFDVLFVELVEAGADAELLPPLCNPPILDCTPDLTTLSYLHEPAVLYNLRRRYERKEIYTYSGVVLVAMNPFHPVALYSPEDMARYARAAHHGDPHLFAIAEDAYRGMVNNKRNQTIIVYGESGSGKTTSAKYIMRYFAQAHHADTNDEQMSTVENQILATNPVF</sequence>
<accession>A0ACC1KJL4</accession>
<name>A0ACC1KJL4_9FUNG</name>
<proteinExistence type="predicted"/>